<dbReference type="InterPro" id="IPR011041">
    <property type="entry name" value="Quinoprot_gluc/sorb_DH_b-prop"/>
</dbReference>
<dbReference type="Gene3D" id="2.120.10.30">
    <property type="entry name" value="TolB, C-terminal domain"/>
    <property type="match status" value="1"/>
</dbReference>
<protein>
    <submittedName>
        <fullName evidence="1">NHL repeat containing protein</fullName>
    </submittedName>
</protein>
<reference evidence="1" key="1">
    <citation type="submission" date="2009-01" db="EMBL/GenBank/DDBJ databases">
        <title>Complete sequence of chromosome Cyanothece sp. PCC 7425.</title>
        <authorList>
            <consortium name="US DOE Joint Genome Institute"/>
            <person name="Lucas S."/>
            <person name="Copeland A."/>
            <person name="Lapidus A."/>
            <person name="Glavina del Rio T."/>
            <person name="Dalin E."/>
            <person name="Tice H."/>
            <person name="Bruce D."/>
            <person name="Goodwin L."/>
            <person name="Pitluck S."/>
            <person name="Sims D."/>
            <person name="Meineke L."/>
            <person name="Brettin T."/>
            <person name="Detter J.C."/>
            <person name="Han C."/>
            <person name="Larimer F."/>
            <person name="Land M."/>
            <person name="Hauser L."/>
            <person name="Kyrpides N."/>
            <person name="Ovchinnikova G."/>
            <person name="Liberton M."/>
            <person name="Stoeckel J."/>
            <person name="Banerjee A."/>
            <person name="Singh A."/>
            <person name="Page L."/>
            <person name="Sato H."/>
            <person name="Zhao L."/>
            <person name="Sherman L."/>
            <person name="Pakrasi H."/>
            <person name="Richardson P."/>
        </authorList>
    </citation>
    <scope>NUCLEOTIDE SEQUENCE</scope>
    <source>
        <strain evidence="1">PCC 7425</strain>
    </source>
</reference>
<dbReference type="KEGG" id="cyn:Cyan7425_2300"/>
<dbReference type="AlphaFoldDB" id="B8HW80"/>
<dbReference type="OrthoDB" id="8440964at2"/>
<dbReference type="EMBL" id="CP001344">
    <property type="protein sequence ID" value="ACL44659.1"/>
    <property type="molecule type" value="Genomic_DNA"/>
</dbReference>
<proteinExistence type="predicted"/>
<dbReference type="SUPFAM" id="SSF50952">
    <property type="entry name" value="Soluble quinoprotein glucose dehydrogenase"/>
    <property type="match status" value="1"/>
</dbReference>
<organism evidence="1">
    <name type="scientific">Cyanothece sp. (strain PCC 7425 / ATCC 29141)</name>
    <dbReference type="NCBI Taxonomy" id="395961"/>
    <lineage>
        <taxon>Bacteria</taxon>
        <taxon>Bacillati</taxon>
        <taxon>Cyanobacteriota</taxon>
        <taxon>Cyanophyceae</taxon>
        <taxon>Gomontiellales</taxon>
        <taxon>Cyanothecaceae</taxon>
        <taxon>Cyanothece</taxon>
    </lineage>
</organism>
<gene>
    <name evidence="1" type="ordered locus">Cyan7425_2300</name>
</gene>
<dbReference type="InterPro" id="IPR011042">
    <property type="entry name" value="6-blade_b-propeller_TolB-like"/>
</dbReference>
<evidence type="ECO:0000313" key="1">
    <source>
        <dbReference type="EMBL" id="ACL44659.1"/>
    </source>
</evidence>
<accession>B8HW80</accession>
<sequence length="295" mass="32030">MQATAELKQWALGLFFAVTVPIVATTLPGPIAPAEPHRLAQVSSRAKITKVIANNLGNPIDVAVANGGKNFLVTDGNRNRLLVLDARTGKTVKAYTGLTSPYGVAATDQYYYVSELINVSNVWYGQLKRINPRTRAIKLLRTTGPGGRIFANSANSLFVPFDYVSYFFVLRYSQSQPTFRTIHQSTFEIFPTDIQPSDGIYLVTSLSSNGCLVRVESGIKRRTIACHLGRPQSIVVLNGAYFVSDDNGRLLRISSSGQVSTLLNRGLGSPGGMVAYQGKLLLTDMAGGRLLEITL</sequence>
<name>B8HW80_CYAP4</name>
<dbReference type="HOGENOM" id="CLU_942398_0_0_3"/>